<proteinExistence type="predicted"/>
<evidence type="ECO:0000313" key="4">
    <source>
        <dbReference type="Proteomes" id="UP000694865"/>
    </source>
</evidence>
<dbReference type="InterPro" id="IPR043504">
    <property type="entry name" value="Peptidase_S1_PA_chymotrypsin"/>
</dbReference>
<keyword evidence="1" id="KW-1015">Disulfide bond</keyword>
<feature type="chain" id="PRO_5047002742" evidence="2">
    <location>
        <begin position="20"/>
        <end position="366"/>
    </location>
</feature>
<reference evidence="5" key="1">
    <citation type="submission" date="2025-08" db="UniProtKB">
        <authorList>
            <consortium name="RefSeq"/>
        </authorList>
    </citation>
    <scope>IDENTIFICATION</scope>
    <source>
        <tissue evidence="5">Testes</tissue>
    </source>
</reference>
<dbReference type="SUPFAM" id="SSF50494">
    <property type="entry name" value="Trypsin-like serine proteases"/>
    <property type="match status" value="1"/>
</dbReference>
<accession>A0ABM0GZW4</accession>
<dbReference type="Proteomes" id="UP000694865">
    <property type="component" value="Unplaced"/>
</dbReference>
<dbReference type="GeneID" id="100374955"/>
<protein>
    <submittedName>
        <fullName evidence="5">Ovochymase-2-like</fullName>
    </submittedName>
</protein>
<keyword evidence="4" id="KW-1185">Reference proteome</keyword>
<gene>
    <name evidence="5" type="primary">LOC100374955</name>
</gene>
<feature type="domain" description="Peptidase S1" evidence="3">
    <location>
        <begin position="92"/>
        <end position="353"/>
    </location>
</feature>
<evidence type="ECO:0000259" key="3">
    <source>
        <dbReference type="PROSITE" id="PS50240"/>
    </source>
</evidence>
<sequence>MRNVVIFFLVCLWMYQIHAKNIPKDDDIKYIDELLEELERRGETKLKTSSKNKIIENRHHVKENNGMERESAIGPEIQAIYDELANFGPTDYVCGYRHHENGDNVDIHDVIHGNWPWHVQIRVCSPNDLNDCYICSGVLIGPMFAITSARCFKGKDYTTESVRIFIGQKTLSDKPDEGAIVKTPLKIYIREDYDDNTFDNDMALIYLPGIVMFDDQKDRVCINWDGSKPFDSQSTCFVTGWGTVFAGGSIDLQHSESPTIVTKECRDLSYWDSSDVTDNMFCAGHINGDNDACPQDYGSPLVCGDYAGRFTLAGLYSFGADEGKAGEECRTPGYPQVYSKISTFLPWVREIVLEETGIDVYNLISE</sequence>
<dbReference type="SMART" id="SM00020">
    <property type="entry name" value="Tryp_SPc"/>
    <property type="match status" value="1"/>
</dbReference>
<evidence type="ECO:0000313" key="5">
    <source>
        <dbReference type="RefSeq" id="XP_002741101.1"/>
    </source>
</evidence>
<dbReference type="Pfam" id="PF00089">
    <property type="entry name" value="Trypsin"/>
    <property type="match status" value="1"/>
</dbReference>
<dbReference type="PANTHER" id="PTHR24252">
    <property type="entry name" value="ACROSIN-RELATED"/>
    <property type="match status" value="1"/>
</dbReference>
<dbReference type="Gene3D" id="2.40.10.10">
    <property type="entry name" value="Trypsin-like serine proteases"/>
    <property type="match status" value="1"/>
</dbReference>
<dbReference type="CDD" id="cd00190">
    <property type="entry name" value="Tryp_SPc"/>
    <property type="match status" value="1"/>
</dbReference>
<evidence type="ECO:0000256" key="2">
    <source>
        <dbReference type="SAM" id="SignalP"/>
    </source>
</evidence>
<dbReference type="InterPro" id="IPR001314">
    <property type="entry name" value="Peptidase_S1A"/>
</dbReference>
<dbReference type="InterPro" id="IPR009003">
    <property type="entry name" value="Peptidase_S1_PA"/>
</dbReference>
<name>A0ABM0GZW4_SACKO</name>
<feature type="signal peptide" evidence="2">
    <location>
        <begin position="1"/>
        <end position="19"/>
    </location>
</feature>
<dbReference type="InterPro" id="IPR001254">
    <property type="entry name" value="Trypsin_dom"/>
</dbReference>
<dbReference type="PANTHER" id="PTHR24252:SF7">
    <property type="entry name" value="HYALIN"/>
    <property type="match status" value="1"/>
</dbReference>
<evidence type="ECO:0000256" key="1">
    <source>
        <dbReference type="ARBA" id="ARBA00023157"/>
    </source>
</evidence>
<organism evidence="4 5">
    <name type="scientific">Saccoglossus kowalevskii</name>
    <name type="common">Acorn worm</name>
    <dbReference type="NCBI Taxonomy" id="10224"/>
    <lineage>
        <taxon>Eukaryota</taxon>
        <taxon>Metazoa</taxon>
        <taxon>Hemichordata</taxon>
        <taxon>Enteropneusta</taxon>
        <taxon>Harrimaniidae</taxon>
        <taxon>Saccoglossus</taxon>
    </lineage>
</organism>
<dbReference type="RefSeq" id="XP_002741101.1">
    <property type="nucleotide sequence ID" value="XM_002741055.2"/>
</dbReference>
<dbReference type="PROSITE" id="PS50240">
    <property type="entry name" value="TRYPSIN_DOM"/>
    <property type="match status" value="1"/>
</dbReference>
<keyword evidence="2" id="KW-0732">Signal</keyword>
<dbReference type="PRINTS" id="PR00722">
    <property type="entry name" value="CHYMOTRYPSIN"/>
</dbReference>